<dbReference type="KEGG" id="vg:10228587"/>
<dbReference type="GeneID" id="10228587"/>
<accession>F1D1D0</accession>
<dbReference type="RefSeq" id="YP_004251049.1">
    <property type="nucleotide sequence ID" value="NC_015157.1"/>
</dbReference>
<sequence length="54" mass="6122">MEKKSLEQATKECILSLETLVLPKFIRAAEALRKAEDNYREACEKLKAAGLNKK</sequence>
<reference evidence="1 2" key="1">
    <citation type="journal article" date="2011" name="MBio">
        <title>Evidence of a dominant lineage of Vibrio cholerae-specific lytic bacteriophages shed by cholera patients over a 10-year period in Dhaka, Bangladesh.</title>
        <authorList>
            <person name="Seed K.D."/>
            <person name="Bodi K.L."/>
            <person name="Kropinski A.M."/>
            <person name="Ackermann H.W."/>
            <person name="Calderwood S.B."/>
            <person name="Qadri F."/>
            <person name="Camilli A."/>
        </authorList>
    </citation>
    <scope>NUCLEOTIDE SEQUENCE [LARGE SCALE GENOMIC DNA]</scope>
</reference>
<protein>
    <submittedName>
        <fullName evidence="1">Uncharacterized protein ORF108</fullName>
    </submittedName>
</protein>
<dbReference type="EMBL" id="HQ641347">
    <property type="protein sequence ID" value="ADX87924.1"/>
    <property type="molecule type" value="Genomic_DNA"/>
</dbReference>
<dbReference type="Proteomes" id="UP000007502">
    <property type="component" value="Segment"/>
</dbReference>
<organism evidence="1 2">
    <name type="scientific">Vibrio phage ICP1</name>
    <dbReference type="NCBI Taxonomy" id="979525"/>
    <lineage>
        <taxon>Viruses</taxon>
        <taxon>Duplodnaviria</taxon>
        <taxon>Heunggongvirae</taxon>
        <taxon>Uroviricota</taxon>
        <taxon>Caudoviricetes</taxon>
        <taxon>Mohonavirus</taxon>
        <taxon>Mohonavirus ICP1</taxon>
    </lineage>
</organism>
<dbReference type="OrthoDB" id="39833at10239"/>
<proteinExistence type="predicted"/>
<evidence type="ECO:0000313" key="2">
    <source>
        <dbReference type="Proteomes" id="UP000007502"/>
    </source>
</evidence>
<keyword evidence="2" id="KW-1185">Reference proteome</keyword>
<evidence type="ECO:0000313" key="1">
    <source>
        <dbReference type="EMBL" id="ADX87924.1"/>
    </source>
</evidence>
<gene>
    <name evidence="1" type="primary">ORF108</name>
</gene>
<name>F1D1D0_9CAUD</name>